<dbReference type="InterPro" id="IPR047790">
    <property type="entry name" value="MCP_Sipho"/>
</dbReference>
<evidence type="ECO:0000313" key="4">
    <source>
        <dbReference type="Proteomes" id="UP000309231"/>
    </source>
</evidence>
<accession>A0A8H2J8Y6</accession>
<dbReference type="KEGG" id="mmuc:C1S78_002885"/>
<proteinExistence type="predicted"/>
<reference evidence="2 4" key="3">
    <citation type="journal article" date="2019" name="Sci. Rep.">
        <title>Insight into the biology of Mycobacterium mucogenicum and Mycobacterium neoaurum clade members.</title>
        <authorList>
            <person name="Behra P.R.K."/>
            <person name="Pettersson B.M.F."/>
            <person name="Ramesh M."/>
            <person name="Dasgupta S."/>
            <person name="Kirsebom L.A."/>
        </authorList>
    </citation>
    <scope>NUCLEOTIDE SEQUENCE [LARGE SCALE GENOMIC DNA]</scope>
    <source>
        <strain evidence="2 4">DSM 44124</strain>
    </source>
</reference>
<reference evidence="3" key="1">
    <citation type="submission" date="2018-01" db="EMBL/GenBank/DDBJ databases">
        <title>Comparative genomics of Mycobacterium mucogenicum and Mycobacterium neoaurum clade members emphasizing tRNA and non-coding RNA.</title>
        <authorList>
            <person name="Behra P.R.K."/>
            <person name="Pettersson B.M.F."/>
            <person name="Das S."/>
            <person name="Dasgupta S."/>
            <person name="Kirsebom L.A."/>
        </authorList>
    </citation>
    <scope>NUCLEOTIDE SEQUENCE</scope>
    <source>
        <strain evidence="3">DSM 44124</strain>
    </source>
</reference>
<reference evidence="2 4" key="2">
    <citation type="journal article" date="2019" name="BMC Evol. Biol.">
        <title>Comparative genomics of Mycobacterium mucogenicum and Mycobacterium neoaurum clade members emphasizing tRNA and non-coding RNA.</title>
        <authorList>
            <person name="Behra P.R.K."/>
            <person name="Pettersson B.M.F."/>
            <person name="Das S."/>
            <person name="Dasgupta S."/>
            <person name="Kirsebom L.A."/>
        </authorList>
    </citation>
    <scope>NUCLEOTIDE SEQUENCE [LARGE SCALE GENOMIC DNA]</scope>
    <source>
        <strain evidence="2 4">DSM 44124</strain>
    </source>
</reference>
<gene>
    <name evidence="2" type="ORF">C1S78_002885</name>
    <name evidence="3" type="ORF">C1S78_02890</name>
</gene>
<keyword evidence="4" id="KW-1185">Reference proteome</keyword>
<protein>
    <submittedName>
        <fullName evidence="2">Major capsid protein</fullName>
    </submittedName>
</protein>
<feature type="compositionally biased region" description="Low complexity" evidence="1">
    <location>
        <begin position="86"/>
        <end position="97"/>
    </location>
</feature>
<sequence>MKFSLPEQLPATTVELDVLIEQATAQINLVRARHSAGEELSNDDVTYLKGLLADVKTLNTARDEALASETAHAADLDEVLAQAAAATTATSEAAPEAAAEETDEGAEGAAAAADVVAEAEQVAAEAAEQSQTVTAGARPVTFAGAAPGAAPDVDASRRGEKPKGWHLVPSAPKYAEFGNSEVGFADIARSISSVDPASGQGLQQTGTAAGGFAKQAIAALPRKQEVKLATSESDVQEFLDSLGTEVPGHGKATAKTLVAAGGWCAPSQQIYTFCAVPPASGLISLPDFPFDMSRGGVRVPVNPDISSLLTGLWQYTEAELEATNAQGDPTAVKPIMELPCPDQFIEWRLEALGWAAKAGILQRQAWPEAIENALAQIQVAHQHRVSQKTIGKMVAGSGAAKVLPAAQFLGATTGVLNGLALQAVNLRIDKGLADDAVIEGVAPVWFREVLRADLAMREDKDTLAVTNAEIDSWLAVRNIYLQYVVDWQTKGAGQPGNLATLNWPNTVDVMLYPAGTWFRQLANVITLGVQYPLQQLQLNQYTHIFTEDSFQVGKRCNQSILVRIPLCINGAIGARGSITCP</sequence>
<feature type="compositionally biased region" description="Basic and acidic residues" evidence="1">
    <location>
        <begin position="154"/>
        <end position="163"/>
    </location>
</feature>
<dbReference type="Proteomes" id="UP000309231">
    <property type="component" value="Chromosome"/>
</dbReference>
<dbReference type="NCBIfam" id="NF033847">
    <property type="entry name" value="MCP_Sipho"/>
    <property type="match status" value="1"/>
</dbReference>
<organism evidence="3">
    <name type="scientific">Mycolicibacterium mucogenicum DSM 44124</name>
    <dbReference type="NCBI Taxonomy" id="1226753"/>
    <lineage>
        <taxon>Bacteria</taxon>
        <taxon>Bacillati</taxon>
        <taxon>Actinomycetota</taxon>
        <taxon>Actinomycetes</taxon>
        <taxon>Mycobacteriales</taxon>
        <taxon>Mycobacteriaceae</taxon>
        <taxon>Mycolicibacterium</taxon>
    </lineage>
</organism>
<dbReference type="GeneID" id="76723830"/>
<name>A0A8H2J8Y6_MYCMU</name>
<dbReference type="EMBL" id="CP062008">
    <property type="protein sequence ID" value="QPG69990.1"/>
    <property type="molecule type" value="Genomic_DNA"/>
</dbReference>
<feature type="region of interest" description="Disordered" evidence="1">
    <location>
        <begin position="86"/>
        <end position="114"/>
    </location>
</feature>
<evidence type="ECO:0000313" key="3">
    <source>
        <dbReference type="EMBL" id="TLH51441.1"/>
    </source>
</evidence>
<evidence type="ECO:0000313" key="2">
    <source>
        <dbReference type="EMBL" id="QPG69990.1"/>
    </source>
</evidence>
<feature type="compositionally biased region" description="Low complexity" evidence="1">
    <location>
        <begin position="143"/>
        <end position="153"/>
    </location>
</feature>
<feature type="region of interest" description="Disordered" evidence="1">
    <location>
        <begin position="143"/>
        <end position="167"/>
    </location>
</feature>
<evidence type="ECO:0000256" key="1">
    <source>
        <dbReference type="SAM" id="MobiDB-lite"/>
    </source>
</evidence>
<dbReference type="EMBL" id="POTL01000001">
    <property type="protein sequence ID" value="TLH51441.1"/>
    <property type="molecule type" value="Genomic_DNA"/>
</dbReference>
<dbReference type="RefSeq" id="WP_053854593.1">
    <property type="nucleotide sequence ID" value="NZ_ANBS01000001.1"/>
</dbReference>
<dbReference type="AlphaFoldDB" id="A0A8H2J8Y6"/>